<feature type="transmembrane region" description="Helical" evidence="1">
    <location>
        <begin position="73"/>
        <end position="93"/>
    </location>
</feature>
<proteinExistence type="predicted"/>
<dbReference type="AlphaFoldDB" id="A0AB38H7H6"/>
<reference evidence="2 3" key="1">
    <citation type="submission" date="2018-06" db="EMBL/GenBank/DDBJ databases">
        <authorList>
            <consortium name="Pathogen Informatics"/>
            <person name="Doyle S."/>
        </authorList>
    </citation>
    <scope>NUCLEOTIDE SEQUENCE [LARGE SCALE GENOMIC DNA]</scope>
    <source>
        <strain evidence="2 3">NCTC8540</strain>
    </source>
</reference>
<accession>A0AB38H7H6</accession>
<feature type="transmembrane region" description="Helical" evidence="1">
    <location>
        <begin position="6"/>
        <end position="39"/>
    </location>
</feature>
<dbReference type="Proteomes" id="UP000254496">
    <property type="component" value="Unassembled WGS sequence"/>
</dbReference>
<comment type="caution">
    <text evidence="2">The sequence shown here is derived from an EMBL/GenBank/DDBJ whole genome shotgun (WGS) entry which is preliminary data.</text>
</comment>
<sequence>MIDLIFIVLGIMFIAGIGILALSCIIGLFAGAIVILLAVIRSLLELYQRGLFAQHSIRTFRQFLQANPDIKQIVENFMVVLMLSIGIGCYVILELSWGYSLLWAFVVPAILSAIFMPQEKD</sequence>
<keyword evidence="1" id="KW-0812">Transmembrane</keyword>
<organism evidence="2 3">
    <name type="scientific">Canicola haemoglobinophilus</name>
    <dbReference type="NCBI Taxonomy" id="733"/>
    <lineage>
        <taxon>Bacteria</taxon>
        <taxon>Pseudomonadati</taxon>
        <taxon>Pseudomonadota</taxon>
        <taxon>Gammaproteobacteria</taxon>
        <taxon>Pasteurellales</taxon>
        <taxon>Pasteurellaceae</taxon>
        <taxon>Canicola</taxon>
    </lineage>
</organism>
<evidence type="ECO:0000313" key="3">
    <source>
        <dbReference type="Proteomes" id="UP000254496"/>
    </source>
</evidence>
<keyword evidence="1" id="KW-0472">Membrane</keyword>
<dbReference type="RefSeq" id="WP_115072698.1">
    <property type="nucleotide sequence ID" value="NZ_UGHE01000002.1"/>
</dbReference>
<keyword evidence="1" id="KW-1133">Transmembrane helix</keyword>
<evidence type="ECO:0000313" key="2">
    <source>
        <dbReference type="EMBL" id="STO68080.1"/>
    </source>
</evidence>
<gene>
    <name evidence="2" type="ORF">NCTC8540_00563</name>
</gene>
<feature type="transmembrane region" description="Helical" evidence="1">
    <location>
        <begin position="99"/>
        <end position="116"/>
    </location>
</feature>
<name>A0AB38H7H6_9PAST</name>
<evidence type="ECO:0000256" key="1">
    <source>
        <dbReference type="SAM" id="Phobius"/>
    </source>
</evidence>
<protein>
    <submittedName>
        <fullName evidence="2">Uncharacterized protein</fullName>
    </submittedName>
</protein>
<dbReference type="EMBL" id="UGHJ01000001">
    <property type="protein sequence ID" value="STO68080.1"/>
    <property type="molecule type" value="Genomic_DNA"/>
</dbReference>